<comment type="caution">
    <text evidence="3">The sequence shown here is derived from an EMBL/GenBank/DDBJ whole genome shotgun (WGS) entry which is preliminary data.</text>
</comment>
<dbReference type="AlphaFoldDB" id="A0A8S1AKI9"/>
<evidence type="ECO:0000313" key="2">
    <source>
        <dbReference type="EMBL" id="CAB3220188.1"/>
    </source>
</evidence>
<reference evidence="4 5" key="1">
    <citation type="submission" date="2020-04" db="EMBL/GenBank/DDBJ databases">
        <authorList>
            <person name="Wallbank WR R."/>
            <person name="Pardo Diaz C."/>
            <person name="Kozak K."/>
            <person name="Martin S."/>
            <person name="Jiggins C."/>
            <person name="Moest M."/>
            <person name="Warren A I."/>
            <person name="Byers J.R.P. K."/>
            <person name="Montejo-Kovacevich G."/>
            <person name="Yen C E."/>
        </authorList>
    </citation>
    <scope>NUCLEOTIDE SEQUENCE [LARGE SCALE GENOMIC DNA]</scope>
</reference>
<dbReference type="OrthoDB" id="7433844at2759"/>
<feature type="region of interest" description="Disordered" evidence="1">
    <location>
        <begin position="82"/>
        <end position="112"/>
    </location>
</feature>
<feature type="compositionally biased region" description="Low complexity" evidence="1">
    <location>
        <begin position="82"/>
        <end position="94"/>
    </location>
</feature>
<dbReference type="EMBL" id="CADEBD010000327">
    <property type="protein sequence ID" value="CAB3245964.1"/>
    <property type="molecule type" value="Genomic_DNA"/>
</dbReference>
<accession>A0A8S1AKI9</accession>
<name>A0A8S1AKI9_ARCPL</name>
<evidence type="ECO:0000313" key="5">
    <source>
        <dbReference type="Proteomes" id="UP000494256"/>
    </source>
</evidence>
<keyword evidence="4" id="KW-1185">Reference proteome</keyword>
<proteinExistence type="predicted"/>
<evidence type="ECO:0000313" key="4">
    <source>
        <dbReference type="Proteomes" id="UP000494106"/>
    </source>
</evidence>
<gene>
    <name evidence="3" type="ORF">APLA_LOCUS11315</name>
    <name evidence="2" type="ORF">APLA_LOCUS177</name>
</gene>
<evidence type="ECO:0000256" key="1">
    <source>
        <dbReference type="SAM" id="MobiDB-lite"/>
    </source>
</evidence>
<dbReference type="Proteomes" id="UP000494106">
    <property type="component" value="Unassembled WGS sequence"/>
</dbReference>
<protein>
    <submittedName>
        <fullName evidence="3">Uncharacterized protein</fullName>
    </submittedName>
</protein>
<sequence length="112" mass="12665">MFHPKELVHGGLLETVWKAVHDISTEADDEEIHLPEICRRLDTWIFSEAYQEDRRLSLRTSATLITGVAKLYKISICKLFEDSSSSGSYDSSEYAATPEQTRHGSVQDFGKS</sequence>
<organism evidence="3 5">
    <name type="scientific">Arctia plantaginis</name>
    <name type="common">Wood tiger moth</name>
    <name type="synonym">Phalaena plantaginis</name>
    <dbReference type="NCBI Taxonomy" id="874455"/>
    <lineage>
        <taxon>Eukaryota</taxon>
        <taxon>Metazoa</taxon>
        <taxon>Ecdysozoa</taxon>
        <taxon>Arthropoda</taxon>
        <taxon>Hexapoda</taxon>
        <taxon>Insecta</taxon>
        <taxon>Pterygota</taxon>
        <taxon>Neoptera</taxon>
        <taxon>Endopterygota</taxon>
        <taxon>Lepidoptera</taxon>
        <taxon>Glossata</taxon>
        <taxon>Ditrysia</taxon>
        <taxon>Noctuoidea</taxon>
        <taxon>Erebidae</taxon>
        <taxon>Arctiinae</taxon>
        <taxon>Arctia</taxon>
    </lineage>
</organism>
<evidence type="ECO:0000313" key="3">
    <source>
        <dbReference type="EMBL" id="CAB3245964.1"/>
    </source>
</evidence>
<dbReference type="Proteomes" id="UP000494256">
    <property type="component" value="Unassembled WGS sequence"/>
</dbReference>
<dbReference type="EMBL" id="CADEBC010000045">
    <property type="protein sequence ID" value="CAB3220188.1"/>
    <property type="molecule type" value="Genomic_DNA"/>
</dbReference>